<evidence type="ECO:0000313" key="10">
    <source>
        <dbReference type="Proteomes" id="UP000006443"/>
    </source>
</evidence>
<evidence type="ECO:0000259" key="8">
    <source>
        <dbReference type="PROSITE" id="PS51346"/>
    </source>
</evidence>
<comment type="caution">
    <text evidence="9">The sequence shown here is derived from an EMBL/GenBank/DDBJ whole genome shotgun (WGS) entry which is preliminary data.</text>
</comment>
<dbReference type="OrthoDB" id="1677163at2"/>
<dbReference type="Proteomes" id="UP000006443">
    <property type="component" value="Unassembled WGS sequence"/>
</dbReference>
<feature type="domain" description="Zn-dependent PLC" evidence="8">
    <location>
        <begin position="2"/>
        <end position="241"/>
    </location>
</feature>
<dbReference type="InterPro" id="IPR008947">
    <property type="entry name" value="PLipase_C/P1_nuclease_dom_sf"/>
</dbReference>
<dbReference type="Pfam" id="PF00882">
    <property type="entry name" value="Zn_dep_PLPC"/>
    <property type="match status" value="1"/>
</dbReference>
<evidence type="ECO:0000256" key="1">
    <source>
        <dbReference type="ARBA" id="ARBA00012018"/>
    </source>
</evidence>
<protein>
    <recommendedName>
        <fullName evidence="2">Phospholipase C</fullName>
        <ecNumber evidence="1">3.1.4.3</ecNumber>
    </recommendedName>
    <alternativeName>
        <fullName evidence="7">Phosphatidylcholine cholinephosphohydrolase</fullName>
    </alternativeName>
</protein>
<proteinExistence type="predicted"/>
<organism evidence="9 10">
    <name type="scientific">Dethiobacter alkaliphilus AHT 1</name>
    <dbReference type="NCBI Taxonomy" id="555088"/>
    <lineage>
        <taxon>Bacteria</taxon>
        <taxon>Bacillati</taxon>
        <taxon>Bacillota</taxon>
        <taxon>Dethiobacteria</taxon>
        <taxon>Dethiobacterales</taxon>
        <taxon>Dethiobacteraceae</taxon>
        <taxon>Dethiobacter</taxon>
    </lineage>
</organism>
<dbReference type="Gene3D" id="1.10.575.10">
    <property type="entry name" value="P1 Nuclease"/>
    <property type="match status" value="1"/>
</dbReference>
<keyword evidence="3" id="KW-0479">Metal-binding</keyword>
<evidence type="ECO:0000256" key="4">
    <source>
        <dbReference type="ARBA" id="ARBA00022729"/>
    </source>
</evidence>
<keyword evidence="4" id="KW-0732">Signal</keyword>
<keyword evidence="10" id="KW-1185">Reference proteome</keyword>
<evidence type="ECO:0000313" key="9">
    <source>
        <dbReference type="EMBL" id="EEG78655.1"/>
    </source>
</evidence>
<accession>C0GDD4</accession>
<keyword evidence="5" id="KW-0378">Hydrolase</keyword>
<dbReference type="RefSeq" id="WP_008514702.1">
    <property type="nucleotide sequence ID" value="NZ_ACJM01000002.1"/>
</dbReference>
<evidence type="ECO:0000256" key="3">
    <source>
        <dbReference type="ARBA" id="ARBA00022723"/>
    </source>
</evidence>
<dbReference type="CDD" id="cd11009">
    <property type="entry name" value="Zn_dep_PLPC"/>
    <property type="match status" value="1"/>
</dbReference>
<dbReference type="SUPFAM" id="SSF48537">
    <property type="entry name" value="Phospholipase C/P1 nuclease"/>
    <property type="match status" value="1"/>
</dbReference>
<gene>
    <name evidence="9" type="ORF">DealDRAFT_0585</name>
</gene>
<dbReference type="InterPro" id="IPR029002">
    <property type="entry name" value="PLPC/GPLD1"/>
</dbReference>
<dbReference type="PROSITE" id="PS51346">
    <property type="entry name" value="PROKAR_ZN_DEPEND_PLPC_2"/>
    <property type="match status" value="1"/>
</dbReference>
<evidence type="ECO:0000256" key="2">
    <source>
        <dbReference type="ARBA" id="ARBA00018391"/>
    </source>
</evidence>
<dbReference type="InterPro" id="IPR001531">
    <property type="entry name" value="Zn_PLipaseC"/>
</dbReference>
<dbReference type="GO" id="GO:0008270">
    <property type="term" value="F:zinc ion binding"/>
    <property type="evidence" value="ECO:0007669"/>
    <property type="project" value="InterPro"/>
</dbReference>
<name>C0GDD4_DETAL</name>
<dbReference type="EMBL" id="ACJM01000002">
    <property type="protein sequence ID" value="EEG78655.1"/>
    <property type="molecule type" value="Genomic_DNA"/>
</dbReference>
<dbReference type="AlphaFoldDB" id="C0GDD4"/>
<dbReference type="GO" id="GO:0004629">
    <property type="term" value="F:phospholipase C activity"/>
    <property type="evidence" value="ECO:0007669"/>
    <property type="project" value="InterPro"/>
</dbReference>
<evidence type="ECO:0000256" key="7">
    <source>
        <dbReference type="ARBA" id="ARBA00031285"/>
    </source>
</evidence>
<evidence type="ECO:0000256" key="6">
    <source>
        <dbReference type="ARBA" id="ARBA00022833"/>
    </source>
</evidence>
<evidence type="ECO:0000256" key="5">
    <source>
        <dbReference type="ARBA" id="ARBA00022801"/>
    </source>
</evidence>
<reference evidence="9 10" key="1">
    <citation type="submission" date="2009-02" db="EMBL/GenBank/DDBJ databases">
        <title>Sequencing of the draft genome and assembly of Dethiobacter alkaliphilus AHT 1.</title>
        <authorList>
            <consortium name="US DOE Joint Genome Institute (JGI-PGF)"/>
            <person name="Lucas S."/>
            <person name="Copeland A."/>
            <person name="Lapidus A."/>
            <person name="Glavina del Rio T."/>
            <person name="Dalin E."/>
            <person name="Tice H."/>
            <person name="Bruce D."/>
            <person name="Goodwin L."/>
            <person name="Pitluck S."/>
            <person name="Larimer F."/>
            <person name="Land M.L."/>
            <person name="Hauser L."/>
            <person name="Muyzer G."/>
        </authorList>
    </citation>
    <scope>NUCLEOTIDE SEQUENCE [LARGE SCALE GENOMIC DNA]</scope>
    <source>
        <strain evidence="9 10">AHT 1</strain>
    </source>
</reference>
<keyword evidence="6" id="KW-0862">Zinc</keyword>
<sequence>MDIRYFARPLFTIENHMDLADHTSLILKNDGYEEIYQLLNSTDKDLGKTYLELIIEGSKDADLPFSGGYICHLWHFHHPWSHRGYIVSRSSADATSRLFTIANNLWQLGKRGKAIYHLGRALHLIQDIFIPHHAGITAFRGHGELEHWLAANWQQYKVGSAGYYYWEETFCHNDQCHHVMSANIYDWIDYGSHLSINWYESYFADGRYDEHTFREVAPLIVPNVLRLSAGFIHRFFSTVEI</sequence>
<dbReference type="EC" id="3.1.4.3" evidence="1"/>
<dbReference type="SMART" id="SM00770">
    <property type="entry name" value="Zn_dep_PLPC"/>
    <property type="match status" value="1"/>
</dbReference>